<evidence type="ECO:0008006" key="4">
    <source>
        <dbReference type="Google" id="ProtNLM"/>
    </source>
</evidence>
<evidence type="ECO:0000313" key="3">
    <source>
        <dbReference type="Proteomes" id="UP000660729"/>
    </source>
</evidence>
<keyword evidence="1" id="KW-0732">Signal</keyword>
<dbReference type="Proteomes" id="UP000660729">
    <property type="component" value="Unassembled WGS sequence"/>
</dbReference>
<reference evidence="2" key="1">
    <citation type="submission" date="2020-04" db="EMBL/GenBank/DDBJ databases">
        <title>Draft genome resource of the tomato pathogen Pseudocercospora fuligena.</title>
        <authorList>
            <person name="Zaccaron A."/>
        </authorList>
    </citation>
    <scope>NUCLEOTIDE SEQUENCE</scope>
    <source>
        <strain evidence="2">PF001</strain>
    </source>
</reference>
<feature type="chain" id="PRO_5034263014" description="Hydrophobin" evidence="1">
    <location>
        <begin position="17"/>
        <end position="153"/>
    </location>
</feature>
<protein>
    <recommendedName>
        <fullName evidence="4">Hydrophobin</fullName>
    </recommendedName>
</protein>
<evidence type="ECO:0000313" key="2">
    <source>
        <dbReference type="EMBL" id="KAF7192071.1"/>
    </source>
</evidence>
<gene>
    <name evidence="2" type="ORF">HII31_06716</name>
</gene>
<comment type="caution">
    <text evidence="2">The sequence shown here is derived from an EMBL/GenBank/DDBJ whole genome shotgun (WGS) entry which is preliminary data.</text>
</comment>
<name>A0A8H6RJA5_9PEZI</name>
<accession>A0A8H6RJA5</accession>
<keyword evidence="3" id="KW-1185">Reference proteome</keyword>
<organism evidence="2 3">
    <name type="scientific">Pseudocercospora fuligena</name>
    <dbReference type="NCBI Taxonomy" id="685502"/>
    <lineage>
        <taxon>Eukaryota</taxon>
        <taxon>Fungi</taxon>
        <taxon>Dikarya</taxon>
        <taxon>Ascomycota</taxon>
        <taxon>Pezizomycotina</taxon>
        <taxon>Dothideomycetes</taxon>
        <taxon>Dothideomycetidae</taxon>
        <taxon>Mycosphaerellales</taxon>
        <taxon>Mycosphaerellaceae</taxon>
        <taxon>Pseudocercospora</taxon>
    </lineage>
</organism>
<feature type="signal peptide" evidence="1">
    <location>
        <begin position="1"/>
        <end position="16"/>
    </location>
</feature>
<proteinExistence type="predicted"/>
<dbReference type="AlphaFoldDB" id="A0A8H6RJA5"/>
<dbReference type="EMBL" id="JABCIY010000151">
    <property type="protein sequence ID" value="KAF7192071.1"/>
    <property type="molecule type" value="Genomic_DNA"/>
</dbReference>
<evidence type="ECO:0000256" key="1">
    <source>
        <dbReference type="SAM" id="SignalP"/>
    </source>
</evidence>
<sequence>MQYSAIIIAFAAAAFAMPKGLMAGSQGSCNVNSVVSCCDTTQAITGNSNSAAAVPSTSQPLATPARLAQPSAARPLRSVSSTPTLAAPQLRPHKCLPNKQRPIRRATCYQQRAFTRTPGPGMKQWNQTLEEGVVIGFMYQDSRALERHSFSTI</sequence>